<dbReference type="KEGG" id="nmus:H7A79_1641"/>
<name>A0A7H1MB72_9NEIS</name>
<gene>
    <name evidence="1" type="ORF">H7A79_1641</name>
</gene>
<dbReference type="Proteomes" id="UP000516412">
    <property type="component" value="Chromosome"/>
</dbReference>
<accession>A0A7H1MB72</accession>
<dbReference type="RefSeq" id="WP_187000001.1">
    <property type="nucleotide sequence ID" value="NZ_CP060414.2"/>
</dbReference>
<dbReference type="EMBL" id="CP060414">
    <property type="protein sequence ID" value="QNT58887.1"/>
    <property type="molecule type" value="Genomic_DNA"/>
</dbReference>
<dbReference type="AlphaFoldDB" id="A0A7H1MB72"/>
<reference evidence="1" key="1">
    <citation type="submission" date="2024-06" db="EMBL/GenBank/DDBJ databases">
        <title>Complete Genome Sequence of mouse commensal type strain Neisseria musculi.</title>
        <authorList>
            <person name="Thapa E."/>
            <person name="Aluvathingal J."/>
            <person name="Nadendla S."/>
            <person name="Mehta A."/>
            <person name="Tettelin H."/>
            <person name="Weyand N.J."/>
        </authorList>
    </citation>
    <scope>NUCLEOTIDE SEQUENCE</scope>
    <source>
        <strain evidence="1">NW831</strain>
    </source>
</reference>
<keyword evidence="2" id="KW-1185">Reference proteome</keyword>
<protein>
    <submittedName>
        <fullName evidence="1">Uncharacterized protein</fullName>
    </submittedName>
</protein>
<evidence type="ECO:0000313" key="2">
    <source>
        <dbReference type="Proteomes" id="UP000516412"/>
    </source>
</evidence>
<evidence type="ECO:0000313" key="1">
    <source>
        <dbReference type="EMBL" id="QNT58887.1"/>
    </source>
</evidence>
<organism evidence="1 2">
    <name type="scientific">Neisseria musculi</name>
    <dbReference type="NCBI Taxonomy" id="1815583"/>
    <lineage>
        <taxon>Bacteria</taxon>
        <taxon>Pseudomonadati</taxon>
        <taxon>Pseudomonadota</taxon>
        <taxon>Betaproteobacteria</taxon>
        <taxon>Neisseriales</taxon>
        <taxon>Neisseriaceae</taxon>
        <taxon>Neisseria</taxon>
    </lineage>
</organism>
<sequence>MQEQINISKQEYERLTHLAATAADLKKHFIPTINFAASCLTAEGVAAWNDFEFALKAVTNHAD</sequence>
<proteinExistence type="predicted"/>